<dbReference type="InterPro" id="IPR042099">
    <property type="entry name" value="ANL_N_sf"/>
</dbReference>
<keyword evidence="5" id="KW-1185">Reference proteome</keyword>
<dbReference type="RefSeq" id="WP_146204537.1">
    <property type="nucleotide sequence ID" value="NZ_PXWF02000256.1"/>
</dbReference>
<dbReference type="GO" id="GO:0044550">
    <property type="term" value="P:secondary metabolite biosynthetic process"/>
    <property type="evidence" value="ECO:0007669"/>
    <property type="project" value="TreeGrafter"/>
</dbReference>
<dbReference type="EMBL" id="PXWF02000256">
    <property type="protein sequence ID" value="PWF45373.1"/>
    <property type="molecule type" value="Genomic_DNA"/>
</dbReference>
<evidence type="ECO:0000313" key="5">
    <source>
        <dbReference type="Proteomes" id="UP000241421"/>
    </source>
</evidence>
<comment type="caution">
    <text evidence="4">The sequence shown here is derived from an EMBL/GenBank/DDBJ whole genome shotgun (WGS) entry which is preliminary data.</text>
</comment>
<evidence type="ECO:0000313" key="4">
    <source>
        <dbReference type="EMBL" id="PWF45373.1"/>
    </source>
</evidence>
<feature type="non-terminal residue" evidence="4">
    <location>
        <position position="441"/>
    </location>
</feature>
<dbReference type="Proteomes" id="UP000241421">
    <property type="component" value="Unassembled WGS sequence"/>
</dbReference>
<dbReference type="OrthoDB" id="8573994at2"/>
<dbReference type="InterPro" id="IPR000873">
    <property type="entry name" value="AMP-dep_synth/lig_dom"/>
</dbReference>
<keyword evidence="1" id="KW-0436">Ligase</keyword>
<feature type="compositionally biased region" description="Basic residues" evidence="2">
    <location>
        <begin position="411"/>
        <end position="424"/>
    </location>
</feature>
<reference evidence="4 5" key="1">
    <citation type="submission" date="2018-04" db="EMBL/GenBank/DDBJ databases">
        <title>Massilia violaceinigra sp. nov., a novel purple-pigmented bacterium isolated from Tianshan glacier, Xinjiang, China.</title>
        <authorList>
            <person name="Wang H."/>
        </authorList>
    </citation>
    <scope>NUCLEOTIDE SEQUENCE [LARGE SCALE GENOMIC DNA]</scope>
    <source>
        <strain evidence="4 5">B448-2</strain>
    </source>
</reference>
<proteinExistence type="predicted"/>
<feature type="region of interest" description="Disordered" evidence="2">
    <location>
        <begin position="409"/>
        <end position="441"/>
    </location>
</feature>
<name>A0A2U2HHI8_9BURK</name>
<feature type="compositionally biased region" description="Low complexity" evidence="2">
    <location>
        <begin position="430"/>
        <end position="441"/>
    </location>
</feature>
<evidence type="ECO:0000259" key="3">
    <source>
        <dbReference type="Pfam" id="PF00501"/>
    </source>
</evidence>
<evidence type="ECO:0000256" key="2">
    <source>
        <dbReference type="SAM" id="MobiDB-lite"/>
    </source>
</evidence>
<organism evidence="4 5">
    <name type="scientific">Massilia glaciei</name>
    <dbReference type="NCBI Taxonomy" id="1524097"/>
    <lineage>
        <taxon>Bacteria</taxon>
        <taxon>Pseudomonadati</taxon>
        <taxon>Pseudomonadota</taxon>
        <taxon>Betaproteobacteria</taxon>
        <taxon>Burkholderiales</taxon>
        <taxon>Oxalobacteraceae</taxon>
        <taxon>Telluria group</taxon>
        <taxon>Massilia</taxon>
    </lineage>
</organism>
<accession>A0A2U2HHI8</accession>
<dbReference type="PANTHER" id="PTHR43352:SF1">
    <property type="entry name" value="ANTHRANILATE--COA LIGASE"/>
    <property type="match status" value="1"/>
</dbReference>
<gene>
    <name evidence="4" type="ORF">C7C56_017915</name>
</gene>
<feature type="region of interest" description="Disordered" evidence="2">
    <location>
        <begin position="352"/>
        <end position="379"/>
    </location>
</feature>
<dbReference type="PANTHER" id="PTHR43352">
    <property type="entry name" value="ACETYL-COA SYNTHETASE"/>
    <property type="match status" value="1"/>
</dbReference>
<dbReference type="AlphaFoldDB" id="A0A2U2HHI8"/>
<dbReference type="Pfam" id="PF00501">
    <property type="entry name" value="AMP-binding"/>
    <property type="match status" value="1"/>
</dbReference>
<dbReference type="Gene3D" id="3.40.50.12780">
    <property type="entry name" value="N-terminal domain of ligase-like"/>
    <property type="match status" value="1"/>
</dbReference>
<sequence>MGPAPTPAWAGCLELLLDRHVRAGHGGAPALVEHGAGAPRTLSYRQLQALSVAIGHDLALSLAGSRTPRRIALVGAATLETVCHWLAAMRAGHLPLLVDPALPADQLGRLWAAFDPELVLHDARPGSPAGAPFRPVAAWLASPPVTAPAPGPERTPPGPYAGAFDWRPALVQAGGGGERPSLCVHAHRSFWEFERTVGAPLWQVRRADRVLGTAAPSRPGGLRAVHVALAAGAAAILLPGWRGPDQLLETIGREAASVLLATPAQLHLMLAGARRHDLSSLALTLCGGERLHAPTRHRWQQLSGAGARVLDTVGGAEMFAPYLSESRQGGPGLVRVAGYIYEETRLAGARDHDARLPARRRQRTAGRPRRAVRDGRRVRAGRRRPALFVARRRGVDRGRALAVPAGARGMPARRRPGRTRRRVRAGAGAGPARARGAGARL</sequence>
<feature type="compositionally biased region" description="Basic residues" evidence="2">
    <location>
        <begin position="357"/>
        <end position="370"/>
    </location>
</feature>
<feature type="domain" description="AMP-dependent synthetase/ligase" evidence="3">
    <location>
        <begin position="23"/>
        <end position="320"/>
    </location>
</feature>
<dbReference type="SUPFAM" id="SSF56801">
    <property type="entry name" value="Acetyl-CoA synthetase-like"/>
    <property type="match status" value="1"/>
</dbReference>
<dbReference type="GO" id="GO:0016878">
    <property type="term" value="F:acid-thiol ligase activity"/>
    <property type="evidence" value="ECO:0007669"/>
    <property type="project" value="TreeGrafter"/>
</dbReference>
<protein>
    <recommendedName>
        <fullName evidence="3">AMP-dependent synthetase/ligase domain-containing protein</fullName>
    </recommendedName>
</protein>
<evidence type="ECO:0000256" key="1">
    <source>
        <dbReference type="ARBA" id="ARBA00022598"/>
    </source>
</evidence>